<organism evidence="1">
    <name type="scientific">marine metagenome</name>
    <dbReference type="NCBI Taxonomy" id="408172"/>
    <lineage>
        <taxon>unclassified sequences</taxon>
        <taxon>metagenomes</taxon>
        <taxon>ecological metagenomes</taxon>
    </lineage>
</organism>
<proteinExistence type="predicted"/>
<protein>
    <submittedName>
        <fullName evidence="1">Uncharacterized protein</fullName>
    </submittedName>
</protein>
<evidence type="ECO:0000313" key="1">
    <source>
        <dbReference type="EMBL" id="SUZ62044.1"/>
    </source>
</evidence>
<name>A0A381P633_9ZZZZ</name>
<dbReference type="EMBL" id="UINC01000843">
    <property type="protein sequence ID" value="SUZ62044.1"/>
    <property type="molecule type" value="Genomic_DNA"/>
</dbReference>
<reference evidence="1" key="1">
    <citation type="submission" date="2018-05" db="EMBL/GenBank/DDBJ databases">
        <authorList>
            <person name="Lanie J.A."/>
            <person name="Ng W.-L."/>
            <person name="Kazmierczak K.M."/>
            <person name="Andrzejewski T.M."/>
            <person name="Davidsen T.M."/>
            <person name="Wayne K.J."/>
            <person name="Tettelin H."/>
            <person name="Glass J.I."/>
            <person name="Rusch D."/>
            <person name="Podicherti R."/>
            <person name="Tsui H.-C.T."/>
            <person name="Winkler M.E."/>
        </authorList>
    </citation>
    <scope>NUCLEOTIDE SEQUENCE</scope>
</reference>
<dbReference type="AlphaFoldDB" id="A0A381P633"/>
<accession>A0A381P633</accession>
<sequence length="320" mass="36202">MAPLVAFFLFNGAAAQTMHLQGEKLFPAFDGWEQQEDGSIKLWFGYFNENWEQEFELPVGPDNHLAIVDMGDNPDLQPNEAFEVSFDPEDADQGQPTHFYPRRNPFLFTITVPEPEEFGGRDERQVVWTLTANGKTQRVYASLLPNYAIDGQAMSTDVGGNHGSTHQNLRTNLAPELEIEGPNERTVSVGESVSLVALADDPDNYPQARGRRGLQSVEQLYNPPRGSVVRSPPGLRLSWMVYRGVEEHATFRPTQMKTWMDSRMYANSPWSPPYILPEPPEDRRWVSEVSFDEPGEYVLRAVASDGARFSYENVYVRVTP</sequence>
<gene>
    <name evidence="1" type="ORF">METZ01_LOCUS14898</name>
</gene>